<dbReference type="InterPro" id="IPR018933">
    <property type="entry name" value="Netrin_module_non-TIMP"/>
</dbReference>
<dbReference type="SUPFAM" id="SSF50242">
    <property type="entry name" value="TIMP-like"/>
    <property type="match status" value="1"/>
</dbReference>
<dbReference type="Pfam" id="PF00053">
    <property type="entry name" value="EGF_laminin"/>
    <property type="match status" value="1"/>
</dbReference>
<gene>
    <name evidence="11" type="ORF">Ocin01_11288</name>
</gene>
<name>A0A1D2MQP3_ORCCI</name>
<feature type="disulfide bond" evidence="8">
    <location>
        <begin position="72"/>
        <end position="81"/>
    </location>
</feature>
<keyword evidence="4" id="KW-0677">Repeat</keyword>
<keyword evidence="12" id="KW-1185">Reference proteome</keyword>
<dbReference type="GO" id="GO:0005604">
    <property type="term" value="C:basement membrane"/>
    <property type="evidence" value="ECO:0007669"/>
    <property type="project" value="TreeGrafter"/>
</dbReference>
<dbReference type="STRING" id="48709.A0A1D2MQP3"/>
<dbReference type="FunFam" id="2.10.25.10:FF:000188">
    <property type="entry name" value="Laminin subunit gamma 2"/>
    <property type="match status" value="1"/>
</dbReference>
<feature type="disulfide bond" evidence="8">
    <location>
        <begin position="84"/>
        <end position="98"/>
    </location>
</feature>
<dbReference type="Gene3D" id="2.10.25.10">
    <property type="entry name" value="Laminin"/>
    <property type="match status" value="2"/>
</dbReference>
<dbReference type="SMART" id="SM00180">
    <property type="entry name" value="EGF_Lam"/>
    <property type="match status" value="2"/>
</dbReference>
<dbReference type="Pfam" id="PF01759">
    <property type="entry name" value="NTR"/>
    <property type="match status" value="1"/>
</dbReference>
<dbReference type="InterPro" id="IPR056863">
    <property type="entry name" value="LMN_ATRN_NET-like_EGF"/>
</dbReference>
<proteinExistence type="predicted"/>
<evidence type="ECO:0000259" key="9">
    <source>
        <dbReference type="PROSITE" id="PS50027"/>
    </source>
</evidence>
<comment type="subcellular location">
    <subcellularLocation>
        <location evidence="1">Secreted</location>
    </subcellularLocation>
</comment>
<keyword evidence="3" id="KW-0732">Signal</keyword>
<dbReference type="SMART" id="SM00643">
    <property type="entry name" value="C345C"/>
    <property type="match status" value="1"/>
</dbReference>
<dbReference type="InterPro" id="IPR008993">
    <property type="entry name" value="TIMP-like_OB-fold"/>
</dbReference>
<comment type="caution">
    <text evidence="11">The sequence shown here is derived from an EMBL/GenBank/DDBJ whole genome shotgun (WGS) entry which is preliminary data.</text>
</comment>
<keyword evidence="5 8" id="KW-1015">Disulfide bond</keyword>
<dbReference type="InterPro" id="IPR050440">
    <property type="entry name" value="Laminin/Netrin_ECM"/>
</dbReference>
<evidence type="ECO:0000256" key="2">
    <source>
        <dbReference type="ARBA" id="ARBA00022525"/>
    </source>
</evidence>
<dbReference type="InterPro" id="IPR001134">
    <property type="entry name" value="Netrin_domain"/>
</dbReference>
<evidence type="ECO:0000256" key="6">
    <source>
        <dbReference type="ARBA" id="ARBA00023180"/>
    </source>
</evidence>
<evidence type="ECO:0000313" key="12">
    <source>
        <dbReference type="Proteomes" id="UP000094527"/>
    </source>
</evidence>
<feature type="disulfide bond" evidence="8">
    <location>
        <begin position="51"/>
        <end position="63"/>
    </location>
</feature>
<feature type="domain" description="Laminin EGF-like" evidence="9">
    <location>
        <begin position="51"/>
        <end position="100"/>
    </location>
</feature>
<dbReference type="Proteomes" id="UP000094527">
    <property type="component" value="Unassembled WGS sequence"/>
</dbReference>
<dbReference type="SUPFAM" id="SSF57196">
    <property type="entry name" value="EGF/Laminin"/>
    <property type="match status" value="2"/>
</dbReference>
<dbReference type="PROSITE" id="PS01248">
    <property type="entry name" value="EGF_LAM_1"/>
    <property type="match status" value="1"/>
</dbReference>
<dbReference type="AlphaFoldDB" id="A0A1D2MQP3"/>
<dbReference type="InterPro" id="IPR002049">
    <property type="entry name" value="LE_dom"/>
</dbReference>
<evidence type="ECO:0000256" key="5">
    <source>
        <dbReference type="ARBA" id="ARBA00023157"/>
    </source>
</evidence>
<dbReference type="PROSITE" id="PS50189">
    <property type="entry name" value="NTR"/>
    <property type="match status" value="1"/>
</dbReference>
<dbReference type="CDD" id="cd00055">
    <property type="entry name" value="EGF_Lam"/>
    <property type="match status" value="2"/>
</dbReference>
<feature type="disulfide bond" evidence="8">
    <location>
        <begin position="53"/>
        <end position="70"/>
    </location>
</feature>
<dbReference type="Pfam" id="PF24973">
    <property type="entry name" value="EGF_LMN_ATRN"/>
    <property type="match status" value="1"/>
</dbReference>
<dbReference type="EMBL" id="LJIJ01000678">
    <property type="protein sequence ID" value="ODM95397.1"/>
    <property type="molecule type" value="Genomic_DNA"/>
</dbReference>
<dbReference type="GO" id="GO:0005576">
    <property type="term" value="C:extracellular region"/>
    <property type="evidence" value="ECO:0007669"/>
    <property type="project" value="UniProtKB-SubCell"/>
</dbReference>
<keyword evidence="7 8" id="KW-0424">Laminin EGF-like domain</keyword>
<keyword evidence="6" id="KW-0325">Glycoprotein</keyword>
<dbReference type="GO" id="GO:0009888">
    <property type="term" value="P:tissue development"/>
    <property type="evidence" value="ECO:0007669"/>
    <property type="project" value="TreeGrafter"/>
</dbReference>
<evidence type="ECO:0000256" key="1">
    <source>
        <dbReference type="ARBA" id="ARBA00004613"/>
    </source>
</evidence>
<evidence type="ECO:0000256" key="8">
    <source>
        <dbReference type="PROSITE-ProRule" id="PRU00460"/>
    </source>
</evidence>
<dbReference type="OMA" id="HIAPCIN"/>
<evidence type="ECO:0000256" key="4">
    <source>
        <dbReference type="ARBA" id="ARBA00022737"/>
    </source>
</evidence>
<dbReference type="FunFam" id="2.10.25.10:FF:000048">
    <property type="entry name" value="Netrin 3"/>
    <property type="match status" value="1"/>
</dbReference>
<evidence type="ECO:0000256" key="7">
    <source>
        <dbReference type="ARBA" id="ARBA00023292"/>
    </source>
</evidence>
<dbReference type="PANTHER" id="PTHR10574">
    <property type="entry name" value="NETRIN/LAMININ-RELATED"/>
    <property type="match status" value="1"/>
</dbReference>
<dbReference type="PROSITE" id="PS50027">
    <property type="entry name" value="EGF_LAM_2"/>
    <property type="match status" value="1"/>
</dbReference>
<feature type="domain" description="NTR" evidence="10">
    <location>
        <begin position="125"/>
        <end position="250"/>
    </location>
</feature>
<organism evidence="11 12">
    <name type="scientific">Orchesella cincta</name>
    <name type="common">Springtail</name>
    <name type="synonym">Podura cincta</name>
    <dbReference type="NCBI Taxonomy" id="48709"/>
    <lineage>
        <taxon>Eukaryota</taxon>
        <taxon>Metazoa</taxon>
        <taxon>Ecdysozoa</taxon>
        <taxon>Arthropoda</taxon>
        <taxon>Hexapoda</taxon>
        <taxon>Collembola</taxon>
        <taxon>Entomobryomorpha</taxon>
        <taxon>Entomobryoidea</taxon>
        <taxon>Orchesellidae</taxon>
        <taxon>Orchesellinae</taxon>
        <taxon>Orchesella</taxon>
    </lineage>
</organism>
<sequence length="256" mass="28921">MELYRLSGRDSGGVCLRCRHNTAGRYCHYCKEGYYRDPTKPITHRKACRTCECHPVGASGRVCNQTTGQCPCKDGVTGLTCNRCAKGYQQSRSPIAPCVKIPKMPEPEPLESVTGRSADQGESSCGRCKVATNRLTIKRYCARDYAILASISTRETVDGWARFTVNILAVYKKSSDSGLRRGTAFLWVRMEDLVCKCPKIKVDKSYLIMGNEHYTDGQPGLMAGRQSVVIEWSDEWRDKMRSLQRRSRYCQDEDED</sequence>
<evidence type="ECO:0000259" key="10">
    <source>
        <dbReference type="PROSITE" id="PS50189"/>
    </source>
</evidence>
<dbReference type="GO" id="GO:0008045">
    <property type="term" value="P:motor neuron axon guidance"/>
    <property type="evidence" value="ECO:0007669"/>
    <property type="project" value="TreeGrafter"/>
</dbReference>
<dbReference type="OrthoDB" id="5984158at2759"/>
<accession>A0A1D2MQP3</accession>
<dbReference type="Gene3D" id="2.40.50.120">
    <property type="match status" value="1"/>
</dbReference>
<evidence type="ECO:0000313" key="11">
    <source>
        <dbReference type="EMBL" id="ODM95397.1"/>
    </source>
</evidence>
<dbReference type="GO" id="GO:0009887">
    <property type="term" value="P:animal organ morphogenesis"/>
    <property type="evidence" value="ECO:0007669"/>
    <property type="project" value="TreeGrafter"/>
</dbReference>
<protein>
    <submittedName>
        <fullName evidence="11">Netrin-3</fullName>
    </submittedName>
</protein>
<keyword evidence="2" id="KW-0964">Secreted</keyword>
<dbReference type="PANTHER" id="PTHR10574:SF365">
    <property type="entry name" value="NETRIN-A-RELATED"/>
    <property type="match status" value="1"/>
</dbReference>
<reference evidence="11 12" key="1">
    <citation type="journal article" date="2016" name="Genome Biol. Evol.">
        <title>Gene Family Evolution Reflects Adaptation to Soil Environmental Stressors in the Genome of the Collembolan Orchesella cincta.</title>
        <authorList>
            <person name="Faddeeva-Vakhrusheva A."/>
            <person name="Derks M.F."/>
            <person name="Anvar S.Y."/>
            <person name="Agamennone V."/>
            <person name="Suring W."/>
            <person name="Smit S."/>
            <person name="van Straalen N.M."/>
            <person name="Roelofs D."/>
        </authorList>
    </citation>
    <scope>NUCLEOTIDE SEQUENCE [LARGE SCALE GENOMIC DNA]</scope>
    <source>
        <tissue evidence="11">Mixed pool</tissue>
    </source>
</reference>
<evidence type="ECO:0000256" key="3">
    <source>
        <dbReference type="ARBA" id="ARBA00022729"/>
    </source>
</evidence>
<dbReference type="CDD" id="cd03579">
    <property type="entry name" value="NTR_netrin-1_like"/>
    <property type="match status" value="1"/>
</dbReference>
<dbReference type="GO" id="GO:0016358">
    <property type="term" value="P:dendrite development"/>
    <property type="evidence" value="ECO:0007669"/>
    <property type="project" value="TreeGrafter"/>
</dbReference>